<accession>A0A087GHC6</accession>
<name>A0A087GHC6_ARAAL</name>
<protein>
    <submittedName>
        <fullName evidence="1">Uncharacterized protein</fullName>
    </submittedName>
</protein>
<reference evidence="2" key="1">
    <citation type="journal article" date="2015" name="Nat. Plants">
        <title>Genome expansion of Arabis alpina linked with retrotransposition and reduced symmetric DNA methylation.</title>
        <authorList>
            <person name="Willing E.M."/>
            <person name="Rawat V."/>
            <person name="Mandakova T."/>
            <person name="Maumus F."/>
            <person name="James G.V."/>
            <person name="Nordstroem K.J."/>
            <person name="Becker C."/>
            <person name="Warthmann N."/>
            <person name="Chica C."/>
            <person name="Szarzynska B."/>
            <person name="Zytnicki M."/>
            <person name="Albani M.C."/>
            <person name="Kiefer C."/>
            <person name="Bergonzi S."/>
            <person name="Castaings L."/>
            <person name="Mateos J.L."/>
            <person name="Berns M.C."/>
            <person name="Bujdoso N."/>
            <person name="Piofczyk T."/>
            <person name="de Lorenzo L."/>
            <person name="Barrero-Sicilia C."/>
            <person name="Mateos I."/>
            <person name="Piednoel M."/>
            <person name="Hagmann J."/>
            <person name="Chen-Min-Tao R."/>
            <person name="Iglesias-Fernandez R."/>
            <person name="Schuster S.C."/>
            <person name="Alonso-Blanco C."/>
            <person name="Roudier F."/>
            <person name="Carbonero P."/>
            <person name="Paz-Ares J."/>
            <person name="Davis S.J."/>
            <person name="Pecinka A."/>
            <person name="Quesneville H."/>
            <person name="Colot V."/>
            <person name="Lysak M.A."/>
            <person name="Weigel D."/>
            <person name="Coupland G."/>
            <person name="Schneeberger K."/>
        </authorList>
    </citation>
    <scope>NUCLEOTIDE SEQUENCE [LARGE SCALE GENOMIC DNA]</scope>
    <source>
        <strain evidence="2">cv. Pajares</strain>
    </source>
</reference>
<evidence type="ECO:0000313" key="2">
    <source>
        <dbReference type="Proteomes" id="UP000029120"/>
    </source>
</evidence>
<dbReference type="AlphaFoldDB" id="A0A087GHC6"/>
<proteinExistence type="predicted"/>
<dbReference type="Proteomes" id="UP000029120">
    <property type="component" value="Chromosome 7"/>
</dbReference>
<evidence type="ECO:0000313" key="1">
    <source>
        <dbReference type="EMBL" id="KFK29278.1"/>
    </source>
</evidence>
<dbReference type="EMBL" id="CM002875">
    <property type="protein sequence ID" value="KFK29278.1"/>
    <property type="molecule type" value="Genomic_DNA"/>
</dbReference>
<sequence length="48" mass="5471">MWINFSYRQNLMRGNGLDTQALPVYGSDLVYAASQWSSHEIAMPSSYN</sequence>
<gene>
    <name evidence="1" type="ordered locus">AALP_Aa7g112500</name>
</gene>
<organism evidence="1 2">
    <name type="scientific">Arabis alpina</name>
    <name type="common">Alpine rock-cress</name>
    <dbReference type="NCBI Taxonomy" id="50452"/>
    <lineage>
        <taxon>Eukaryota</taxon>
        <taxon>Viridiplantae</taxon>
        <taxon>Streptophyta</taxon>
        <taxon>Embryophyta</taxon>
        <taxon>Tracheophyta</taxon>
        <taxon>Spermatophyta</taxon>
        <taxon>Magnoliopsida</taxon>
        <taxon>eudicotyledons</taxon>
        <taxon>Gunneridae</taxon>
        <taxon>Pentapetalae</taxon>
        <taxon>rosids</taxon>
        <taxon>malvids</taxon>
        <taxon>Brassicales</taxon>
        <taxon>Brassicaceae</taxon>
        <taxon>Arabideae</taxon>
        <taxon>Arabis</taxon>
    </lineage>
</organism>
<dbReference type="Gramene" id="KFK29278">
    <property type="protein sequence ID" value="KFK29278"/>
    <property type="gene ID" value="AALP_AA7G112500"/>
</dbReference>
<keyword evidence="2" id="KW-1185">Reference proteome</keyword>